<dbReference type="GO" id="GO:0005524">
    <property type="term" value="F:ATP binding"/>
    <property type="evidence" value="ECO:0007669"/>
    <property type="project" value="UniProtKB-KW"/>
</dbReference>
<dbReference type="PRINTS" id="PR01438">
    <property type="entry name" value="UNVRSLSTRESS"/>
</dbReference>
<organism evidence="5 6">
    <name type="scientific">Chryseobacterium pennae</name>
    <dbReference type="NCBI Taxonomy" id="2258962"/>
    <lineage>
        <taxon>Bacteria</taxon>
        <taxon>Pseudomonadati</taxon>
        <taxon>Bacteroidota</taxon>
        <taxon>Flavobacteriia</taxon>
        <taxon>Flavobacteriales</taxon>
        <taxon>Weeksellaceae</taxon>
        <taxon>Chryseobacterium group</taxon>
        <taxon>Chryseobacterium</taxon>
    </lineage>
</organism>
<proteinExistence type="inferred from homology"/>
<keyword evidence="6" id="KW-1185">Reference proteome</keyword>
<reference evidence="6" key="1">
    <citation type="submission" date="2018-06" db="EMBL/GenBank/DDBJ databases">
        <authorList>
            <person name="Lum Nde A."/>
            <person name="Hugo C."/>
        </authorList>
    </citation>
    <scope>NUCLEOTIDE SEQUENCE [LARGE SCALE GENOMIC DNA]</scope>
    <source>
        <strain evidence="6">1_F178</strain>
    </source>
</reference>
<comment type="similarity">
    <text evidence="1">Belongs to the universal stress protein A family.</text>
</comment>
<dbReference type="InterPro" id="IPR006015">
    <property type="entry name" value="Universal_stress_UspA"/>
</dbReference>
<dbReference type="Gene3D" id="3.40.50.620">
    <property type="entry name" value="HUPs"/>
    <property type="match status" value="2"/>
</dbReference>
<dbReference type="AlphaFoldDB" id="A0A3D9C6P6"/>
<dbReference type="PANTHER" id="PTHR46268">
    <property type="entry name" value="STRESS RESPONSE PROTEIN NHAX"/>
    <property type="match status" value="1"/>
</dbReference>
<evidence type="ECO:0000256" key="3">
    <source>
        <dbReference type="ARBA" id="ARBA00022840"/>
    </source>
</evidence>
<feature type="domain" description="UspA" evidence="4">
    <location>
        <begin position="183"/>
        <end position="281"/>
    </location>
</feature>
<accession>A0A3D9C6P6</accession>
<dbReference type="SUPFAM" id="SSF52402">
    <property type="entry name" value="Adenine nucleotide alpha hydrolases-like"/>
    <property type="match status" value="2"/>
</dbReference>
<keyword evidence="3" id="KW-0067">ATP-binding</keyword>
<dbReference type="EMBL" id="QNVT01000015">
    <property type="protein sequence ID" value="REC61368.1"/>
    <property type="molecule type" value="Genomic_DNA"/>
</dbReference>
<dbReference type="InterPro" id="IPR014729">
    <property type="entry name" value="Rossmann-like_a/b/a_fold"/>
</dbReference>
<dbReference type="Pfam" id="PF00582">
    <property type="entry name" value="Usp"/>
    <property type="match status" value="2"/>
</dbReference>
<protein>
    <recommendedName>
        <fullName evidence="4">UspA domain-containing protein</fullName>
    </recommendedName>
</protein>
<keyword evidence="2" id="KW-0547">Nucleotide-binding</keyword>
<comment type="caution">
    <text evidence="5">The sequence shown here is derived from an EMBL/GenBank/DDBJ whole genome shotgun (WGS) entry which is preliminary data.</text>
</comment>
<evidence type="ECO:0000256" key="1">
    <source>
        <dbReference type="ARBA" id="ARBA00008791"/>
    </source>
</evidence>
<evidence type="ECO:0000256" key="2">
    <source>
        <dbReference type="ARBA" id="ARBA00022741"/>
    </source>
</evidence>
<gene>
    <name evidence="5" type="ORF">DRF65_15615</name>
</gene>
<dbReference type="Proteomes" id="UP000256686">
    <property type="component" value="Unassembled WGS sequence"/>
</dbReference>
<sequence>MIFIKTKKMKQILVASDFSNNAGNALLYALSLAKTINMKVTVLNAIHPTEGINNSTYNAIFIEDYYARKRSALKEWTETFCNNDEYKDIQIKTVCDVGFLRNVITKYIEYNDVSFLVMGMTGATGIKGIIGSNASLAISKMRIPTLIVPAESILHQTPVITLAADYKTTKLSVRDIKALNQILKVSDPKKLEVLHISDKDTAARTIENGEKKLKDQLSSVDITFHYVEDDKPSSGIIDFIETNKTDILCLVKHNHNIIYRLFSGSTVDEILNKSVKAVLILHA</sequence>
<evidence type="ECO:0000313" key="6">
    <source>
        <dbReference type="Proteomes" id="UP000256686"/>
    </source>
</evidence>
<evidence type="ECO:0000259" key="4">
    <source>
        <dbReference type="Pfam" id="PF00582"/>
    </source>
</evidence>
<name>A0A3D9C6P6_9FLAO</name>
<dbReference type="PANTHER" id="PTHR46268:SF27">
    <property type="entry name" value="UNIVERSAL STRESS PROTEIN RV2623"/>
    <property type="match status" value="1"/>
</dbReference>
<dbReference type="CDD" id="cd00293">
    <property type="entry name" value="USP-like"/>
    <property type="match status" value="1"/>
</dbReference>
<feature type="domain" description="UspA" evidence="4">
    <location>
        <begin position="9"/>
        <end position="149"/>
    </location>
</feature>
<evidence type="ECO:0000313" key="5">
    <source>
        <dbReference type="EMBL" id="REC61368.1"/>
    </source>
</evidence>
<dbReference type="InterPro" id="IPR006016">
    <property type="entry name" value="UspA"/>
</dbReference>